<dbReference type="AlphaFoldDB" id="A0A1W1EI82"/>
<keyword evidence="7" id="KW-0175">Coiled coil</keyword>
<keyword evidence="2" id="KW-0813">Transport</keyword>
<dbReference type="EMBL" id="FRYL01000012">
    <property type="protein sequence ID" value="SHO80569.1"/>
    <property type="molecule type" value="Genomic_DNA"/>
</dbReference>
<keyword evidence="5" id="KW-0472">Membrane</keyword>
<dbReference type="GO" id="GO:0015288">
    <property type="term" value="F:porin activity"/>
    <property type="evidence" value="ECO:0007669"/>
    <property type="project" value="TreeGrafter"/>
</dbReference>
<accession>A0A1W1EI82</accession>
<dbReference type="GO" id="GO:1990281">
    <property type="term" value="C:efflux pump complex"/>
    <property type="evidence" value="ECO:0007669"/>
    <property type="project" value="TreeGrafter"/>
</dbReference>
<evidence type="ECO:0000256" key="6">
    <source>
        <dbReference type="ARBA" id="ARBA00023237"/>
    </source>
</evidence>
<evidence type="ECO:0000256" key="2">
    <source>
        <dbReference type="ARBA" id="ARBA00022448"/>
    </source>
</evidence>
<proteinExistence type="predicted"/>
<dbReference type="PANTHER" id="PTHR30026">
    <property type="entry name" value="OUTER MEMBRANE PROTEIN TOLC"/>
    <property type="match status" value="1"/>
</dbReference>
<dbReference type="InterPro" id="IPR003423">
    <property type="entry name" value="OMP_efflux"/>
</dbReference>
<evidence type="ECO:0000256" key="3">
    <source>
        <dbReference type="ARBA" id="ARBA00022452"/>
    </source>
</evidence>
<keyword evidence="3" id="KW-1134">Transmembrane beta strand</keyword>
<evidence type="ECO:0000256" key="4">
    <source>
        <dbReference type="ARBA" id="ARBA00022692"/>
    </source>
</evidence>
<evidence type="ECO:0000313" key="8">
    <source>
        <dbReference type="EMBL" id="SHO80569.1"/>
    </source>
</evidence>
<dbReference type="PANTHER" id="PTHR30026:SF20">
    <property type="entry name" value="OUTER MEMBRANE PROTEIN TOLC"/>
    <property type="match status" value="1"/>
</dbReference>
<keyword evidence="6" id="KW-0998">Cell outer membrane</keyword>
<dbReference type="Pfam" id="PF02321">
    <property type="entry name" value="OEP"/>
    <property type="match status" value="1"/>
</dbReference>
<organism evidence="8">
    <name type="scientific">hydrothermal vent metagenome</name>
    <dbReference type="NCBI Taxonomy" id="652676"/>
    <lineage>
        <taxon>unclassified sequences</taxon>
        <taxon>metagenomes</taxon>
        <taxon>ecological metagenomes</taxon>
    </lineage>
</organism>
<evidence type="ECO:0000256" key="5">
    <source>
        <dbReference type="ARBA" id="ARBA00023136"/>
    </source>
</evidence>
<dbReference type="Gene3D" id="1.20.1600.10">
    <property type="entry name" value="Outer membrane efflux proteins (OEP)"/>
    <property type="match status" value="1"/>
</dbReference>
<protein>
    <submittedName>
        <fullName evidence="8">Type I secretion outer membrane protein, TolC</fullName>
    </submittedName>
</protein>
<gene>
    <name evidence="8" type="ORF">MNB_SV-15-88</name>
</gene>
<name>A0A1W1EI82_9ZZZZ</name>
<sequence length="415" mass="48601">MKKTMLILLLSMELNANSIYQSVKYALDNSDRLKSQNIEIEIKDKYIAQTKANNYPTVDLNLYKKREKTQFQDRADTINSSTNYSITLKQNIYNGGYDKNSINMAKEDRKIAMVEYQKIAQEVIYGAIEAHINLIETKKILEIYKDMIAKYKSLLHLANQKSKYGNELDRLEIDVKLENAKLRYLELQDRYHSQEEIYRARVGISPSKLSGKINFKKYYIKNINRVNFNKINIDLLKNALEIQKSNYAILQSNANFLPTVDIELKAYKSEPLVQTSVITDNQYSGEINVRYNIFNGGKDKITKEINRLKRLKLVINHQDILKNIKQKYQKNFMQFKYAQKSKSKIKRYIKNAKSKYYKYNKLFKLSSQKSILDMSNAIADLSSAKEKLVRNLTTRVMSYINMLLLQSQLTTKVLR</sequence>
<reference evidence="8" key="1">
    <citation type="submission" date="2016-10" db="EMBL/GenBank/DDBJ databases">
        <authorList>
            <person name="de Groot N.N."/>
        </authorList>
    </citation>
    <scope>NUCLEOTIDE SEQUENCE</scope>
</reference>
<evidence type="ECO:0000256" key="7">
    <source>
        <dbReference type="SAM" id="Coils"/>
    </source>
</evidence>
<dbReference type="InterPro" id="IPR051906">
    <property type="entry name" value="TolC-like"/>
</dbReference>
<dbReference type="GO" id="GO:0015562">
    <property type="term" value="F:efflux transmembrane transporter activity"/>
    <property type="evidence" value="ECO:0007669"/>
    <property type="project" value="InterPro"/>
</dbReference>
<evidence type="ECO:0000256" key="1">
    <source>
        <dbReference type="ARBA" id="ARBA00004442"/>
    </source>
</evidence>
<dbReference type="GO" id="GO:0009279">
    <property type="term" value="C:cell outer membrane"/>
    <property type="evidence" value="ECO:0007669"/>
    <property type="project" value="UniProtKB-SubCell"/>
</dbReference>
<keyword evidence="4" id="KW-0812">Transmembrane</keyword>
<feature type="coiled-coil region" evidence="7">
    <location>
        <begin position="168"/>
        <end position="197"/>
    </location>
</feature>
<comment type="subcellular location">
    <subcellularLocation>
        <location evidence="1">Cell outer membrane</location>
    </subcellularLocation>
</comment>
<dbReference type="SUPFAM" id="SSF56954">
    <property type="entry name" value="Outer membrane efflux proteins (OEP)"/>
    <property type="match status" value="1"/>
</dbReference>